<gene>
    <name evidence="2" type="primary">BMP2K</name>
    <name evidence="2" type="ORF">CM83_6662</name>
    <name evidence="3" type="ORF">g.10106</name>
</gene>
<reference evidence="3" key="3">
    <citation type="journal article" date="2016" name="Gigascience">
        <title>De novo construction of an expanded transcriptome assembly for the western tarnished plant bug, Lygus hesperus.</title>
        <authorList>
            <person name="Tassone E.E."/>
            <person name="Geib S.M."/>
            <person name="Hall B."/>
            <person name="Fabrick J.A."/>
            <person name="Brent C.S."/>
            <person name="Hull J.J."/>
        </authorList>
    </citation>
    <scope>NUCLEOTIDE SEQUENCE</scope>
</reference>
<dbReference type="EMBL" id="GDHC01020679">
    <property type="protein sequence ID" value="JAP97949.1"/>
    <property type="molecule type" value="Transcribed_RNA"/>
</dbReference>
<keyword evidence="2" id="KW-0808">Transferase</keyword>
<sequence length="111" mass="11990">MMSSLTVDSARNARQSLEIAMHPTSLTFTEPTNMANSTNTMERGRSDSSENVTVGMVNEPGGRANGNILLPAASILDSTSPALDINNNEKYVAQENLQSLIRTETYKDAVN</sequence>
<proteinExistence type="predicted"/>
<evidence type="ECO:0000256" key="1">
    <source>
        <dbReference type="SAM" id="MobiDB-lite"/>
    </source>
</evidence>
<feature type="region of interest" description="Disordered" evidence="1">
    <location>
        <begin position="20"/>
        <end position="59"/>
    </location>
</feature>
<evidence type="ECO:0000313" key="2">
    <source>
        <dbReference type="EMBL" id="JAG37082.1"/>
    </source>
</evidence>
<organism evidence="2">
    <name type="scientific">Lygus hesperus</name>
    <name type="common">Western plant bug</name>
    <dbReference type="NCBI Taxonomy" id="30085"/>
    <lineage>
        <taxon>Eukaryota</taxon>
        <taxon>Metazoa</taxon>
        <taxon>Ecdysozoa</taxon>
        <taxon>Arthropoda</taxon>
        <taxon>Hexapoda</taxon>
        <taxon>Insecta</taxon>
        <taxon>Pterygota</taxon>
        <taxon>Neoptera</taxon>
        <taxon>Paraneoptera</taxon>
        <taxon>Hemiptera</taxon>
        <taxon>Heteroptera</taxon>
        <taxon>Panheteroptera</taxon>
        <taxon>Cimicomorpha</taxon>
        <taxon>Miridae</taxon>
        <taxon>Mirini</taxon>
        <taxon>Lygus</taxon>
    </lineage>
</organism>
<feature type="compositionally biased region" description="Polar residues" evidence="1">
    <location>
        <begin position="24"/>
        <end position="41"/>
    </location>
</feature>
<dbReference type="AlphaFoldDB" id="A0A0A9YVN4"/>
<evidence type="ECO:0000313" key="3">
    <source>
        <dbReference type="EMBL" id="JAP97949.1"/>
    </source>
</evidence>
<keyword evidence="2" id="KW-0418">Kinase</keyword>
<protein>
    <submittedName>
        <fullName evidence="2">BMP-2-inducible protein kinase</fullName>
    </submittedName>
</protein>
<dbReference type="GO" id="GO:0016301">
    <property type="term" value="F:kinase activity"/>
    <property type="evidence" value="ECO:0007669"/>
    <property type="project" value="UniProtKB-KW"/>
</dbReference>
<dbReference type="EMBL" id="GBHO01006522">
    <property type="protein sequence ID" value="JAG37082.1"/>
    <property type="molecule type" value="Transcribed_RNA"/>
</dbReference>
<reference evidence="2" key="1">
    <citation type="journal article" date="2014" name="PLoS ONE">
        <title>Transcriptome-Based Identification of ABC Transporters in the Western Tarnished Plant Bug Lygus hesperus.</title>
        <authorList>
            <person name="Hull J.J."/>
            <person name="Chaney K."/>
            <person name="Geib S.M."/>
            <person name="Fabrick J.A."/>
            <person name="Brent C.S."/>
            <person name="Walsh D."/>
            <person name="Lavine L.C."/>
        </authorList>
    </citation>
    <scope>NUCLEOTIDE SEQUENCE</scope>
</reference>
<name>A0A0A9YVN4_LYGHE</name>
<reference evidence="2" key="2">
    <citation type="submission" date="2014-07" db="EMBL/GenBank/DDBJ databases">
        <authorList>
            <person name="Hull J."/>
        </authorList>
    </citation>
    <scope>NUCLEOTIDE SEQUENCE</scope>
</reference>
<accession>A0A0A9YVN4</accession>